<proteinExistence type="predicted"/>
<gene>
    <name evidence="1" type="ORF">Aphrodite1_0178</name>
</gene>
<sequence length="189" mass="21704">MKENTIKLVLLDVIKAYHSYLGNEVWEETLLKANNGDCVWIAQLTAYVLRHGFDFTVEIQDSPYHTFLVYDGKVYDTLNFNGGNVLSLPFYGVSNEHRNKVNPLDYFRLAPWDKDIYSVMHHVCAQYGIVPMTCVGDEFGEPEFITINSSVEEQNRLELMDIDVEYRVSPGFDTEQVHVVEVKDKNLGS</sequence>
<evidence type="ECO:0000313" key="2">
    <source>
        <dbReference type="Proteomes" id="UP000240536"/>
    </source>
</evidence>
<reference evidence="2" key="1">
    <citation type="submission" date="2017-12" db="EMBL/GenBank/DDBJ databases">
        <title>Phage resistance in Vibrio sp. unravels a complex metabolic adaptation strategy.</title>
        <authorList>
            <person name="Skliros D."/>
            <person name="Kalatzis P.G."/>
            <person name="Katharios P."/>
            <person name="Flemetakis E."/>
        </authorList>
    </citation>
    <scope>NUCLEOTIDE SEQUENCE [LARGE SCALE GENOMIC DNA]</scope>
</reference>
<evidence type="ECO:0000313" key="1">
    <source>
        <dbReference type="EMBL" id="AUR81032.1"/>
    </source>
</evidence>
<dbReference type="EMBL" id="MG720308">
    <property type="protein sequence ID" value="AUR81032.1"/>
    <property type="molecule type" value="Genomic_DNA"/>
</dbReference>
<organism evidence="1 2">
    <name type="scientific">Vibrio phage Aphrodite1</name>
    <dbReference type="NCBI Taxonomy" id="2070057"/>
    <lineage>
        <taxon>Viruses</taxon>
        <taxon>Duplodnaviria</taxon>
        <taxon>Heunggongvirae</taxon>
        <taxon>Uroviricota</taxon>
        <taxon>Caudoviricetes</taxon>
        <taxon>Chimalliviridae</taxon>
        <taxon>Gorgonvirinae</taxon>
        <taxon>Aphroditevirus</taxon>
        <taxon>Aphroditevirus aphrodite1</taxon>
    </lineage>
</organism>
<keyword evidence="2" id="KW-1185">Reference proteome</keyword>
<protein>
    <submittedName>
        <fullName evidence="1">Uncharacterized protein</fullName>
    </submittedName>
</protein>
<dbReference type="OrthoDB" id="40877at10239"/>
<name>A0A2I7QI11_9CAUD</name>
<accession>A0A2I7QI11</accession>
<dbReference type="Proteomes" id="UP000240536">
    <property type="component" value="Segment"/>
</dbReference>